<dbReference type="OrthoDB" id="5185234at2"/>
<evidence type="ECO:0000313" key="8">
    <source>
        <dbReference type="EMBL" id="GGO96877.1"/>
    </source>
</evidence>
<dbReference type="InterPro" id="IPR018076">
    <property type="entry name" value="T2SS_GspF_dom"/>
</dbReference>
<feature type="transmembrane region" description="Helical" evidence="6">
    <location>
        <begin position="107"/>
        <end position="127"/>
    </location>
</feature>
<feature type="transmembrane region" description="Helical" evidence="6">
    <location>
        <begin position="6"/>
        <end position="26"/>
    </location>
</feature>
<dbReference type="Pfam" id="PF00482">
    <property type="entry name" value="T2SSF"/>
    <property type="match status" value="1"/>
</dbReference>
<evidence type="ECO:0000313" key="9">
    <source>
        <dbReference type="Proteomes" id="UP000614239"/>
    </source>
</evidence>
<evidence type="ECO:0000259" key="7">
    <source>
        <dbReference type="Pfam" id="PF00482"/>
    </source>
</evidence>
<reference evidence="8" key="1">
    <citation type="journal article" date="2014" name="Int. J. Syst. Evol. Microbiol.">
        <title>Complete genome sequence of Corynebacterium casei LMG S-19264T (=DSM 44701T), isolated from a smear-ripened cheese.</title>
        <authorList>
            <consortium name="US DOE Joint Genome Institute (JGI-PGF)"/>
            <person name="Walter F."/>
            <person name="Albersmeier A."/>
            <person name="Kalinowski J."/>
            <person name="Ruckert C."/>
        </authorList>
    </citation>
    <scope>NUCLEOTIDE SEQUENCE</scope>
    <source>
        <strain evidence="8">CGMCC 4.7372</strain>
    </source>
</reference>
<dbReference type="KEGG" id="actp:B6G06_06395"/>
<keyword evidence="2" id="KW-1003">Cell membrane</keyword>
<dbReference type="PANTHER" id="PTHR35007">
    <property type="entry name" value="INTEGRAL MEMBRANE PROTEIN-RELATED"/>
    <property type="match status" value="1"/>
</dbReference>
<evidence type="ECO:0000256" key="2">
    <source>
        <dbReference type="ARBA" id="ARBA00022475"/>
    </source>
</evidence>
<dbReference type="Proteomes" id="UP000614239">
    <property type="component" value="Unassembled WGS sequence"/>
</dbReference>
<evidence type="ECO:0000256" key="6">
    <source>
        <dbReference type="SAM" id="Phobius"/>
    </source>
</evidence>
<dbReference type="AlphaFoldDB" id="A0A8H9HDF2"/>
<name>A0A8H9HDF2_9ACTO</name>
<evidence type="ECO:0000256" key="3">
    <source>
        <dbReference type="ARBA" id="ARBA00022692"/>
    </source>
</evidence>
<evidence type="ECO:0000256" key="4">
    <source>
        <dbReference type="ARBA" id="ARBA00022989"/>
    </source>
</evidence>
<keyword evidence="9" id="KW-1185">Reference proteome</keyword>
<feature type="transmembrane region" description="Helical" evidence="6">
    <location>
        <begin position="133"/>
        <end position="154"/>
    </location>
</feature>
<dbReference type="GO" id="GO:0005886">
    <property type="term" value="C:plasma membrane"/>
    <property type="evidence" value="ECO:0007669"/>
    <property type="project" value="UniProtKB-SubCell"/>
</dbReference>
<proteinExistence type="predicted"/>
<dbReference type="EMBL" id="BMNJ01000002">
    <property type="protein sequence ID" value="GGO96877.1"/>
    <property type="molecule type" value="Genomic_DNA"/>
</dbReference>
<reference evidence="8" key="2">
    <citation type="submission" date="2020-09" db="EMBL/GenBank/DDBJ databases">
        <authorList>
            <person name="Sun Q."/>
            <person name="Zhou Y."/>
        </authorList>
    </citation>
    <scope>NUCLEOTIDE SEQUENCE</scope>
    <source>
        <strain evidence="8">CGMCC 4.7372</strain>
    </source>
</reference>
<dbReference type="PANTHER" id="PTHR35007:SF2">
    <property type="entry name" value="PILUS ASSEMBLE PROTEIN"/>
    <property type="match status" value="1"/>
</dbReference>
<keyword evidence="4 6" id="KW-1133">Transmembrane helix</keyword>
<evidence type="ECO:0000256" key="1">
    <source>
        <dbReference type="ARBA" id="ARBA00004651"/>
    </source>
</evidence>
<organism evidence="8 9">
    <name type="scientific">Actinomyces gaoshouyii</name>
    <dbReference type="NCBI Taxonomy" id="1960083"/>
    <lineage>
        <taxon>Bacteria</taxon>
        <taxon>Bacillati</taxon>
        <taxon>Actinomycetota</taxon>
        <taxon>Actinomycetes</taxon>
        <taxon>Actinomycetales</taxon>
        <taxon>Actinomycetaceae</taxon>
        <taxon>Actinomyces</taxon>
    </lineage>
</organism>
<sequence length="309" mass="32388">MSNHLVVGGLIGLLASLGIVLVLQALSRRRPGLVARLEPYVQERPRGSALLRAPGPGGKTVPGLLLAAVADLGGLLESMGSSADSVRRRLARSGSHLTYDELRVQQLVWAGAGLSAALGLGLISSFVRPISVPAVLIGALIAAIAGVAARDWWLSRAVKRRTARIEAQLPDVVELLALAVGAGQGPVDAIERVTRRGRGDLVDELGMTLADIRSGTVLATALEGLEARCGCPALSRLCEAITVAMERGTPLAEVLRSQAADSREAARRALIEEGGKREIAQMVPVVFLVLPITILFALYPGLVVLRLGI</sequence>
<feature type="transmembrane region" description="Helical" evidence="6">
    <location>
        <begin position="285"/>
        <end position="305"/>
    </location>
</feature>
<feature type="domain" description="Type II secretion system protein GspF" evidence="7">
    <location>
        <begin position="174"/>
        <end position="297"/>
    </location>
</feature>
<keyword evidence="3 6" id="KW-0812">Transmembrane</keyword>
<keyword evidence="5 6" id="KW-0472">Membrane</keyword>
<accession>A0A8H9HDF2</accession>
<evidence type="ECO:0000256" key="5">
    <source>
        <dbReference type="ARBA" id="ARBA00023136"/>
    </source>
</evidence>
<protein>
    <submittedName>
        <fullName evidence="8">Pilus assembly protein TadB</fullName>
    </submittedName>
</protein>
<dbReference type="RefSeq" id="WP_080461811.1">
    <property type="nucleotide sequence ID" value="NZ_BMNJ01000002.1"/>
</dbReference>
<comment type="caution">
    <text evidence="8">The sequence shown here is derived from an EMBL/GenBank/DDBJ whole genome shotgun (WGS) entry which is preliminary data.</text>
</comment>
<gene>
    <name evidence="8" type="ORF">GCM10011612_08140</name>
</gene>
<comment type="subcellular location">
    <subcellularLocation>
        <location evidence="1">Cell membrane</location>
        <topology evidence="1">Multi-pass membrane protein</topology>
    </subcellularLocation>
</comment>